<protein>
    <submittedName>
        <fullName evidence="2">BQ2448_2549 protein</fullName>
    </submittedName>
</protein>
<feature type="compositionally biased region" description="Low complexity" evidence="1">
    <location>
        <begin position="192"/>
        <end position="204"/>
    </location>
</feature>
<feature type="region of interest" description="Disordered" evidence="1">
    <location>
        <begin position="157"/>
        <end position="228"/>
    </location>
</feature>
<evidence type="ECO:0000313" key="2">
    <source>
        <dbReference type="EMBL" id="SCV69529.1"/>
    </source>
</evidence>
<evidence type="ECO:0000313" key="3">
    <source>
        <dbReference type="Proteomes" id="UP000198372"/>
    </source>
</evidence>
<dbReference type="Proteomes" id="UP000198372">
    <property type="component" value="Unassembled WGS sequence"/>
</dbReference>
<dbReference type="AlphaFoldDB" id="A0A238F9V4"/>
<gene>
    <name evidence="2" type="ORF">BQ2448_2549</name>
</gene>
<feature type="region of interest" description="Disordered" evidence="1">
    <location>
        <begin position="29"/>
        <end position="60"/>
    </location>
</feature>
<proteinExistence type="predicted"/>
<accession>A0A238F9V4</accession>
<feature type="compositionally biased region" description="Low complexity" evidence="1">
    <location>
        <begin position="157"/>
        <end position="171"/>
    </location>
</feature>
<reference evidence="3" key="1">
    <citation type="submission" date="2016-09" db="EMBL/GenBank/DDBJ databases">
        <authorList>
            <person name="Jeantristanb JTB J.-T."/>
            <person name="Ricardo R."/>
        </authorList>
    </citation>
    <scope>NUCLEOTIDE SEQUENCE [LARGE SCALE GENOMIC DNA]</scope>
</reference>
<dbReference type="OrthoDB" id="2537635at2759"/>
<name>A0A238F9V4_9BASI</name>
<sequence>MCSATLHARTPSEARLFNLGWTDLQELRSGTSGTRRCSSCGSPSQSPHGHDSGSDDQELDFPMLTPSVIEQEEHAFARTAVMALQQLQSGAVPAGAQVILRPSLHSQRPFGPDYSLDCTHNNNNNNKAEWCLQGSAKVSSYTDALDGGYWSSASLCSSGSSSGGSYSSISSRDGEDGVEDYLTSKSRSVELSPSSSSSTSPTSSLAARRGRPMKIKLPPRPSSFDSISPPVAEKPETMRNFDSLHRPVGVSGLTNNFAGILLRCNPDELESDFDRPLRFKSRSPNKHGFAF</sequence>
<feature type="compositionally biased region" description="Low complexity" evidence="1">
    <location>
        <begin position="29"/>
        <end position="42"/>
    </location>
</feature>
<dbReference type="EMBL" id="FMSP01000004">
    <property type="protein sequence ID" value="SCV69529.1"/>
    <property type="molecule type" value="Genomic_DNA"/>
</dbReference>
<evidence type="ECO:0000256" key="1">
    <source>
        <dbReference type="SAM" id="MobiDB-lite"/>
    </source>
</evidence>
<keyword evidence="3" id="KW-1185">Reference proteome</keyword>
<organism evidence="2 3">
    <name type="scientific">Microbotryum intermedium</name>
    <dbReference type="NCBI Taxonomy" id="269621"/>
    <lineage>
        <taxon>Eukaryota</taxon>
        <taxon>Fungi</taxon>
        <taxon>Dikarya</taxon>
        <taxon>Basidiomycota</taxon>
        <taxon>Pucciniomycotina</taxon>
        <taxon>Microbotryomycetes</taxon>
        <taxon>Microbotryales</taxon>
        <taxon>Microbotryaceae</taxon>
        <taxon>Microbotryum</taxon>
    </lineage>
</organism>